<evidence type="ECO:0000256" key="2">
    <source>
        <dbReference type="ARBA" id="ARBA00034247"/>
    </source>
</evidence>
<keyword evidence="6" id="KW-0548">Nucleotidyltransferase</keyword>
<sequence>MHVRWNPPILPSTPGNTTNAGKSRFGGRPARGANNVLHNQGRRAQPMQRIVRHVTLGVALAWLALAAGLGWWISQRIVTAQLDRLAASAEYEARTTARVMDRLFTEMVSVANMVARQGQVTELAARYRTDPPGAAALTRQQRAALFTRDPLVRKVGDFMNALASDLRYARIYMNNMSDDTVTASNWAEPDSIVGMVYAGRPYLIDALRTGNGYSFGIARLNKSPSYFVASRIEDADDTPLGSVTVKFDAPEVALYLTGRHTALIVNRQGRVITASADPFMLRNVAALLPPGTVLPPDGEEAPGEPMDVRAAGGAGRAEQWLIDGKPYLVRRQPLSGTHYRLLTLASLDHLAPMRTQHVWMTTLVAAVGLVVILLSGQAARQMVMRRQDERYAANYDALTGLPNRRAVLAELGRLFALAKRLQQRVLVAFIDLDGFKSINDTYGHEIGDKFLVEAGRRMSAGLRASDTLGRWGGDEFVVVGLVPASASGGPDAAAAAMRERLAPLLVGAYRFADCGFDYPGASLGVVSVDPSASSVQAVLKEADRLMYADKQARRAAGVMDGEGAVPA</sequence>
<comment type="caution">
    <text evidence="6">The sequence shown here is derived from an EMBL/GenBank/DDBJ whole genome shotgun (WGS) entry which is preliminary data.</text>
</comment>
<feature type="transmembrane region" description="Helical" evidence="4">
    <location>
        <begin position="358"/>
        <end position="376"/>
    </location>
</feature>
<dbReference type="Gene3D" id="3.30.70.270">
    <property type="match status" value="1"/>
</dbReference>
<keyword evidence="4" id="KW-1133">Transmembrane helix</keyword>
<keyword evidence="6" id="KW-0808">Transferase</keyword>
<dbReference type="Proteomes" id="UP001324595">
    <property type="component" value="Unassembled WGS sequence"/>
</dbReference>
<evidence type="ECO:0000313" key="7">
    <source>
        <dbReference type="Proteomes" id="UP001324595"/>
    </source>
</evidence>
<dbReference type="EMBL" id="JAXUBE010000010">
    <property type="protein sequence ID" value="MEB2662694.1"/>
    <property type="molecule type" value="Genomic_DNA"/>
</dbReference>
<dbReference type="SMART" id="SM00267">
    <property type="entry name" value="GGDEF"/>
    <property type="match status" value="1"/>
</dbReference>
<dbReference type="PROSITE" id="PS50887">
    <property type="entry name" value="GGDEF"/>
    <property type="match status" value="1"/>
</dbReference>
<dbReference type="InterPro" id="IPR000160">
    <property type="entry name" value="GGDEF_dom"/>
</dbReference>
<accession>A0ABU5X320</accession>
<keyword evidence="4" id="KW-0472">Membrane</keyword>
<dbReference type="CDD" id="cd01949">
    <property type="entry name" value="GGDEF"/>
    <property type="match status" value="1"/>
</dbReference>
<comment type="catalytic activity">
    <reaction evidence="2">
        <text>2 GTP = 3',3'-c-di-GMP + 2 diphosphate</text>
        <dbReference type="Rhea" id="RHEA:24898"/>
        <dbReference type="ChEBI" id="CHEBI:33019"/>
        <dbReference type="ChEBI" id="CHEBI:37565"/>
        <dbReference type="ChEBI" id="CHEBI:58805"/>
        <dbReference type="EC" id="2.7.7.65"/>
    </reaction>
</comment>
<name>A0ABU5X320_BORPP</name>
<keyword evidence="7" id="KW-1185">Reference proteome</keyword>
<organism evidence="6 7">
    <name type="scientific">Bordetella parapertussis</name>
    <dbReference type="NCBI Taxonomy" id="519"/>
    <lineage>
        <taxon>Bacteria</taxon>
        <taxon>Pseudomonadati</taxon>
        <taxon>Pseudomonadota</taxon>
        <taxon>Betaproteobacteria</taxon>
        <taxon>Burkholderiales</taxon>
        <taxon>Alcaligenaceae</taxon>
        <taxon>Bordetella</taxon>
    </lineage>
</organism>
<proteinExistence type="predicted"/>
<dbReference type="Pfam" id="PF00990">
    <property type="entry name" value="GGDEF"/>
    <property type="match status" value="1"/>
</dbReference>
<dbReference type="EC" id="2.7.7.65" evidence="1"/>
<dbReference type="InterPro" id="IPR043128">
    <property type="entry name" value="Rev_trsase/Diguanyl_cyclase"/>
</dbReference>
<dbReference type="PANTHER" id="PTHR45138">
    <property type="entry name" value="REGULATORY COMPONENTS OF SENSORY TRANSDUCTION SYSTEM"/>
    <property type="match status" value="1"/>
</dbReference>
<evidence type="ECO:0000256" key="3">
    <source>
        <dbReference type="SAM" id="MobiDB-lite"/>
    </source>
</evidence>
<dbReference type="Gene3D" id="3.30.450.20">
    <property type="entry name" value="PAS domain"/>
    <property type="match status" value="1"/>
</dbReference>
<keyword evidence="4" id="KW-0812">Transmembrane</keyword>
<dbReference type="SUPFAM" id="SSF55073">
    <property type="entry name" value="Nucleotide cyclase"/>
    <property type="match status" value="1"/>
</dbReference>
<dbReference type="RefSeq" id="WP_010927801.1">
    <property type="nucleotide sequence ID" value="NZ_AP019378.2"/>
</dbReference>
<evidence type="ECO:0000256" key="4">
    <source>
        <dbReference type="SAM" id="Phobius"/>
    </source>
</evidence>
<dbReference type="InterPro" id="IPR050469">
    <property type="entry name" value="Diguanylate_Cyclase"/>
</dbReference>
<feature type="domain" description="GGDEF" evidence="5">
    <location>
        <begin position="423"/>
        <end position="561"/>
    </location>
</feature>
<evidence type="ECO:0000256" key="1">
    <source>
        <dbReference type="ARBA" id="ARBA00012528"/>
    </source>
</evidence>
<dbReference type="GO" id="GO:0052621">
    <property type="term" value="F:diguanylate cyclase activity"/>
    <property type="evidence" value="ECO:0007669"/>
    <property type="project" value="UniProtKB-EC"/>
</dbReference>
<gene>
    <name evidence="6" type="ORF">U5T69_05585</name>
</gene>
<evidence type="ECO:0000313" key="6">
    <source>
        <dbReference type="EMBL" id="MEB2662694.1"/>
    </source>
</evidence>
<dbReference type="NCBIfam" id="TIGR00254">
    <property type="entry name" value="GGDEF"/>
    <property type="match status" value="1"/>
</dbReference>
<reference evidence="6 7" key="1">
    <citation type="submission" date="2023-12" db="EMBL/GenBank/DDBJ databases">
        <title>Draft Genome Sequences of Bordetella parapertussis clinical Isolates from Colombia, 2023.</title>
        <authorList>
            <person name="Montilla E.A."/>
            <person name="Rojas F."/>
            <person name="Vargas M.N."/>
            <person name="Bonilla V."/>
            <person name="Duarte C."/>
        </authorList>
    </citation>
    <scope>NUCLEOTIDE SEQUENCE [LARGE SCALE GENOMIC DNA]</scope>
    <source>
        <strain evidence="6 7">320001806</strain>
    </source>
</reference>
<dbReference type="PANTHER" id="PTHR45138:SF9">
    <property type="entry name" value="DIGUANYLATE CYCLASE DGCM-RELATED"/>
    <property type="match status" value="1"/>
</dbReference>
<dbReference type="InterPro" id="IPR029787">
    <property type="entry name" value="Nucleotide_cyclase"/>
</dbReference>
<dbReference type="GeneID" id="93202756"/>
<feature type="region of interest" description="Disordered" evidence="3">
    <location>
        <begin position="1"/>
        <end position="33"/>
    </location>
</feature>
<feature type="transmembrane region" description="Helical" evidence="4">
    <location>
        <begin position="50"/>
        <end position="73"/>
    </location>
</feature>
<protein>
    <recommendedName>
        <fullName evidence="1">diguanylate cyclase</fullName>
        <ecNumber evidence="1">2.7.7.65</ecNumber>
    </recommendedName>
</protein>
<evidence type="ECO:0000259" key="5">
    <source>
        <dbReference type="PROSITE" id="PS50887"/>
    </source>
</evidence>